<proteinExistence type="predicted"/>
<comment type="caution">
    <text evidence="5">The sequence shown here is derived from an EMBL/GenBank/DDBJ whole genome shotgun (WGS) entry which is preliminary data.</text>
</comment>
<dbReference type="EMBL" id="LZPO01011125">
    <property type="protein sequence ID" value="OBS81596.1"/>
    <property type="molecule type" value="Genomic_DNA"/>
</dbReference>
<sequence>MGSRNPAAVLLVLLCAGCALPPGRAQYERYSFRSFPRDELMPLESAYRHALDQYGGEHWAESVGYLEVSLRLHRLLRDSEAFCHRNCSAATPAPAPAGPASHAELRLFGGVLRRAQCLKRCKQGLPAFRWTSVSPACQEGASLHLLAFQNLFVRAVRAYNGENWRTSITDMELALPDFFKAFYECLAACEGSREIKDFKDFYLSIAGQWWVGPVLRMP</sequence>
<keyword evidence="2" id="KW-0325">Glycoprotein</keyword>
<feature type="domain" description="Leprecan-like alpha-helical" evidence="4">
    <location>
        <begin position="42"/>
        <end position="135"/>
    </location>
</feature>
<name>A0A1A6HTL4_NEOLE</name>
<dbReference type="STRING" id="56216.A0A1A6HTL4"/>
<dbReference type="GO" id="GO:0005518">
    <property type="term" value="F:collagen binding"/>
    <property type="evidence" value="ECO:0007669"/>
    <property type="project" value="TreeGrafter"/>
</dbReference>
<evidence type="ECO:0000313" key="6">
    <source>
        <dbReference type="Proteomes" id="UP000092124"/>
    </source>
</evidence>
<evidence type="ECO:0000256" key="1">
    <source>
        <dbReference type="ARBA" id="ARBA00022729"/>
    </source>
</evidence>
<keyword evidence="6" id="KW-1185">Reference proteome</keyword>
<keyword evidence="1 3" id="KW-0732">Signal</keyword>
<dbReference type="GO" id="GO:0030199">
    <property type="term" value="P:collagen fibril organization"/>
    <property type="evidence" value="ECO:0007669"/>
    <property type="project" value="TreeGrafter"/>
</dbReference>
<dbReference type="GO" id="GO:0005783">
    <property type="term" value="C:endoplasmic reticulum"/>
    <property type="evidence" value="ECO:0007669"/>
    <property type="project" value="TreeGrafter"/>
</dbReference>
<dbReference type="AlphaFoldDB" id="A0A1A6HTL4"/>
<dbReference type="InterPro" id="IPR052284">
    <property type="entry name" value="Collagen_mod_leprecan"/>
</dbReference>
<evidence type="ECO:0000313" key="5">
    <source>
        <dbReference type="EMBL" id="OBS81596.1"/>
    </source>
</evidence>
<dbReference type="PANTHER" id="PTHR13986">
    <property type="entry name" value="PROTEIN LYSINE HYDROXYLATION COMPLEX COMPONENT"/>
    <property type="match status" value="1"/>
</dbReference>
<reference evidence="5 6" key="1">
    <citation type="submission" date="2016-06" db="EMBL/GenBank/DDBJ databases">
        <title>The Draft Genome Sequence and Annotation of the Desert Woodrat Neotoma lepida.</title>
        <authorList>
            <person name="Campbell M."/>
            <person name="Oakeson K.F."/>
            <person name="Yandell M."/>
            <person name="Halpert J.R."/>
            <person name="Dearing D."/>
        </authorList>
    </citation>
    <scope>NUCLEOTIDE SEQUENCE [LARGE SCALE GENOMIC DNA]</scope>
    <source>
        <strain evidence="5">417</strain>
        <tissue evidence="5">Liver</tissue>
    </source>
</reference>
<protein>
    <recommendedName>
        <fullName evidence="4">Leprecan-like alpha-helical domain-containing protein</fullName>
    </recommendedName>
</protein>
<dbReference type="Proteomes" id="UP000092124">
    <property type="component" value="Unassembled WGS sequence"/>
</dbReference>
<dbReference type="InterPro" id="IPR056585">
    <property type="entry name" value="Leprecan_dom"/>
</dbReference>
<dbReference type="PANTHER" id="PTHR13986:SF3">
    <property type="entry name" value="CARTILAGE-ASSOCIATED PROTEIN"/>
    <property type="match status" value="1"/>
</dbReference>
<gene>
    <name evidence="5" type="ORF">A6R68_20221</name>
</gene>
<accession>A0A1A6HTL4</accession>
<evidence type="ECO:0000259" key="4">
    <source>
        <dbReference type="Pfam" id="PF23557"/>
    </source>
</evidence>
<organism evidence="5 6">
    <name type="scientific">Neotoma lepida</name>
    <name type="common">Desert woodrat</name>
    <dbReference type="NCBI Taxonomy" id="56216"/>
    <lineage>
        <taxon>Eukaryota</taxon>
        <taxon>Metazoa</taxon>
        <taxon>Chordata</taxon>
        <taxon>Craniata</taxon>
        <taxon>Vertebrata</taxon>
        <taxon>Euteleostomi</taxon>
        <taxon>Mammalia</taxon>
        <taxon>Eutheria</taxon>
        <taxon>Euarchontoglires</taxon>
        <taxon>Glires</taxon>
        <taxon>Rodentia</taxon>
        <taxon>Myomorpha</taxon>
        <taxon>Muroidea</taxon>
        <taxon>Cricetidae</taxon>
        <taxon>Neotominae</taxon>
        <taxon>Neotoma</taxon>
    </lineage>
</organism>
<feature type="chain" id="PRO_5008346629" description="Leprecan-like alpha-helical domain-containing protein" evidence="3">
    <location>
        <begin position="26"/>
        <end position="218"/>
    </location>
</feature>
<dbReference type="Pfam" id="PF23557">
    <property type="entry name" value="TPR_leprecan"/>
    <property type="match status" value="2"/>
</dbReference>
<evidence type="ECO:0000256" key="2">
    <source>
        <dbReference type="ARBA" id="ARBA00023180"/>
    </source>
</evidence>
<dbReference type="OrthoDB" id="8610171at2759"/>
<feature type="signal peptide" evidence="3">
    <location>
        <begin position="1"/>
        <end position="25"/>
    </location>
</feature>
<evidence type="ECO:0000256" key="3">
    <source>
        <dbReference type="SAM" id="SignalP"/>
    </source>
</evidence>
<feature type="domain" description="Leprecan-like alpha-helical" evidence="4">
    <location>
        <begin position="148"/>
        <end position="209"/>
    </location>
</feature>